<keyword evidence="2" id="KW-1185">Reference proteome</keyword>
<reference evidence="1 2" key="1">
    <citation type="submission" date="2017-05" db="EMBL/GenBank/DDBJ databases">
        <authorList>
            <person name="Song R."/>
            <person name="Chenine A.L."/>
            <person name="Ruprecht R.M."/>
        </authorList>
    </citation>
    <scope>NUCLEOTIDE SEQUENCE [LARGE SCALE GENOMIC DNA]</scope>
    <source>
        <strain evidence="1 2">CECT 8489</strain>
    </source>
</reference>
<dbReference type="EMBL" id="FXXQ01000015">
    <property type="protein sequence ID" value="SMX25314.1"/>
    <property type="molecule type" value="Genomic_DNA"/>
</dbReference>
<evidence type="ECO:0000313" key="2">
    <source>
        <dbReference type="Proteomes" id="UP000201838"/>
    </source>
</evidence>
<organism evidence="1 2">
    <name type="scientific">Boseongicola aestuarii</name>
    <dbReference type="NCBI Taxonomy" id="1470561"/>
    <lineage>
        <taxon>Bacteria</taxon>
        <taxon>Pseudomonadati</taxon>
        <taxon>Pseudomonadota</taxon>
        <taxon>Alphaproteobacteria</taxon>
        <taxon>Rhodobacterales</taxon>
        <taxon>Paracoccaceae</taxon>
        <taxon>Boseongicola</taxon>
    </lineage>
</organism>
<gene>
    <name evidence="1" type="ORF">BOA8489_03453</name>
</gene>
<sequence>MVHQPDAALAGVVLAQPRAQVGAGQDFDLFGVCEGFGHGLTFIRESVEEP</sequence>
<accession>A0A238J601</accession>
<dbReference type="AlphaFoldDB" id="A0A238J601"/>
<evidence type="ECO:0000313" key="1">
    <source>
        <dbReference type="EMBL" id="SMX25314.1"/>
    </source>
</evidence>
<proteinExistence type="predicted"/>
<dbReference type="Proteomes" id="UP000201838">
    <property type="component" value="Unassembled WGS sequence"/>
</dbReference>
<protein>
    <submittedName>
        <fullName evidence="1">Uncharacterized protein</fullName>
    </submittedName>
</protein>
<name>A0A238J601_9RHOB</name>